<evidence type="ECO:0000313" key="4">
    <source>
        <dbReference type="Proteomes" id="UP000437862"/>
    </source>
</evidence>
<dbReference type="EMBL" id="CP046904">
    <property type="protein sequence ID" value="QGZ39758.1"/>
    <property type="molecule type" value="Genomic_DNA"/>
</dbReference>
<dbReference type="RefSeq" id="WP_145874448.1">
    <property type="nucleotide sequence ID" value="NZ_CP046904.1"/>
</dbReference>
<reference evidence="1 4" key="3">
    <citation type="submission" date="2019-12" db="EMBL/GenBank/DDBJ databases">
        <title>Draft Genome Sequences of Six Type Strains of the Genus Massilia.</title>
        <authorList>
            <person name="Miess H."/>
            <person name="Frediansyah A."/>
            <person name="Goeker M."/>
            <person name="Gross H."/>
        </authorList>
    </citation>
    <scope>NUCLEOTIDE SEQUENCE [LARGE SCALE GENOMIC DNA]</scope>
    <source>
        <strain evidence="1 4">DSM 26639</strain>
    </source>
</reference>
<gene>
    <name evidence="1" type="ORF">GO485_12320</name>
    <name evidence="2" type="ORF">IP92_02063</name>
</gene>
<sequence>MRPAPYLLALLLLALLAGCSLPYRPPQFIETDTKFPGLIDFVAQAPDRKADVLLVHGMCTHDARWATDTVATLAKQLAANVQARPSVRGTAPEIAPYIEIVPLDVVTPQGTLRFQSLIWSPLTTPVKQQLCYDQTHKSPICTGAPPFPYTRAKFNGKVKDWLLDDCLPDALAYQGVARDQIQLRMRNAILRTMGDRDDGAPLVVISESLGSKILFDTLLRMTQEGPESRAAQVAEREVRRMAWLIMAANQIPLLQVADQPLATQAPLAAQAAPPDSLQQLLQMRRMPAPASRRAATPLTLVAFSDPSDVLTYTLPPERYREAGAVVYNVLVSTAPTYFGFIQDPVRAHEDYLVNPDVGSLIACGVPRSDKCK</sequence>
<evidence type="ECO:0000313" key="1">
    <source>
        <dbReference type="EMBL" id="QGZ39758.1"/>
    </source>
</evidence>
<organism evidence="2 3">
    <name type="scientific">Pseudoduganella flava</name>
    <dbReference type="NCBI Taxonomy" id="871742"/>
    <lineage>
        <taxon>Bacteria</taxon>
        <taxon>Pseudomonadati</taxon>
        <taxon>Pseudomonadota</taxon>
        <taxon>Betaproteobacteria</taxon>
        <taxon>Burkholderiales</taxon>
        <taxon>Oxalobacteraceae</taxon>
        <taxon>Telluria group</taxon>
        <taxon>Pseudoduganella</taxon>
    </lineage>
</organism>
<dbReference type="AlphaFoldDB" id="A0A562PW45"/>
<evidence type="ECO:0000313" key="3">
    <source>
        <dbReference type="Proteomes" id="UP000315112"/>
    </source>
</evidence>
<proteinExistence type="predicted"/>
<dbReference type="Proteomes" id="UP000437862">
    <property type="component" value="Chromosome"/>
</dbReference>
<dbReference type="PROSITE" id="PS51257">
    <property type="entry name" value="PROKAR_LIPOPROTEIN"/>
    <property type="match status" value="1"/>
</dbReference>
<dbReference type="OrthoDB" id="8477673at2"/>
<reference evidence="2 3" key="1">
    <citation type="journal article" date="2015" name="Stand. Genomic Sci.">
        <title>Genomic Encyclopedia of Bacterial and Archaeal Type Strains, Phase III: the genomes of soil and plant-associated and newly described type strains.</title>
        <authorList>
            <person name="Whitman W.B."/>
            <person name="Woyke T."/>
            <person name="Klenk H.P."/>
            <person name="Zhou Y."/>
            <person name="Lilburn T.G."/>
            <person name="Beck B.J."/>
            <person name="De Vos P."/>
            <person name="Vandamme P."/>
            <person name="Eisen J.A."/>
            <person name="Garrity G."/>
            <person name="Hugenholtz P."/>
            <person name="Kyrpides N.C."/>
        </authorList>
    </citation>
    <scope>NUCLEOTIDE SEQUENCE [LARGE SCALE GENOMIC DNA]</scope>
    <source>
        <strain evidence="2 3">CGMCC 1.10685</strain>
    </source>
</reference>
<dbReference type="EMBL" id="VLKW01000003">
    <property type="protein sequence ID" value="TWI48671.1"/>
    <property type="molecule type" value="Genomic_DNA"/>
</dbReference>
<reference evidence="2" key="2">
    <citation type="submission" date="2019-07" db="EMBL/GenBank/DDBJ databases">
        <authorList>
            <person name="Whitman W."/>
            <person name="Huntemann M."/>
            <person name="Clum A."/>
            <person name="Pillay M."/>
            <person name="Palaniappan K."/>
            <person name="Varghese N."/>
            <person name="Mikhailova N."/>
            <person name="Stamatis D."/>
            <person name="Reddy T."/>
            <person name="Daum C."/>
            <person name="Shapiro N."/>
            <person name="Ivanova N."/>
            <person name="Kyrpides N."/>
            <person name="Woyke T."/>
        </authorList>
    </citation>
    <scope>NUCLEOTIDE SEQUENCE</scope>
    <source>
        <strain evidence="2">CGMCC 1.10685</strain>
    </source>
</reference>
<name>A0A562PW45_9BURK</name>
<evidence type="ECO:0000313" key="2">
    <source>
        <dbReference type="EMBL" id="TWI48671.1"/>
    </source>
</evidence>
<dbReference type="Proteomes" id="UP000315112">
    <property type="component" value="Unassembled WGS sequence"/>
</dbReference>
<accession>A0A562PW45</accession>
<protein>
    <submittedName>
        <fullName evidence="2">Uncharacterized protein</fullName>
    </submittedName>
</protein>
<keyword evidence="4" id="KW-1185">Reference proteome</keyword>